<dbReference type="InterPro" id="IPR051328">
    <property type="entry name" value="T7SS_ABC-Transporter"/>
</dbReference>
<name>A0A7D4PKS2_9MICO</name>
<dbReference type="Gene3D" id="3.40.1710.10">
    <property type="entry name" value="abc type-2 transporter like domain"/>
    <property type="match status" value="1"/>
</dbReference>
<evidence type="ECO:0000256" key="5">
    <source>
        <dbReference type="SAM" id="Phobius"/>
    </source>
</evidence>
<keyword evidence="4 5" id="KW-0472">Membrane</keyword>
<feature type="transmembrane region" description="Helical" evidence="5">
    <location>
        <begin position="672"/>
        <end position="696"/>
    </location>
</feature>
<dbReference type="InterPro" id="IPR013525">
    <property type="entry name" value="ABC2_TM"/>
</dbReference>
<dbReference type="GO" id="GO:0140359">
    <property type="term" value="F:ABC-type transporter activity"/>
    <property type="evidence" value="ECO:0007669"/>
    <property type="project" value="InterPro"/>
</dbReference>
<comment type="subcellular location">
    <subcellularLocation>
        <location evidence="1">Membrane</location>
        <topology evidence="1">Multi-pass membrane protein</topology>
    </subcellularLocation>
</comment>
<dbReference type="RefSeq" id="WP_172988971.1">
    <property type="nucleotide sequence ID" value="NZ_CP054038.1"/>
</dbReference>
<organism evidence="7 8">
    <name type="scientific">Microbacterium hominis</name>
    <dbReference type="NCBI Taxonomy" id="162426"/>
    <lineage>
        <taxon>Bacteria</taxon>
        <taxon>Bacillati</taxon>
        <taxon>Actinomycetota</taxon>
        <taxon>Actinomycetes</taxon>
        <taxon>Micrococcales</taxon>
        <taxon>Microbacteriaceae</taxon>
        <taxon>Microbacterium</taxon>
    </lineage>
</organism>
<dbReference type="EMBL" id="CP054038">
    <property type="protein sequence ID" value="QKJ18530.1"/>
    <property type="molecule type" value="Genomic_DNA"/>
</dbReference>
<feature type="transmembrane region" description="Helical" evidence="5">
    <location>
        <begin position="606"/>
        <end position="625"/>
    </location>
</feature>
<feature type="transmembrane region" description="Helical" evidence="5">
    <location>
        <begin position="637"/>
        <end position="660"/>
    </location>
</feature>
<dbReference type="GO" id="GO:0016020">
    <property type="term" value="C:membrane"/>
    <property type="evidence" value="ECO:0007669"/>
    <property type="project" value="UniProtKB-SubCell"/>
</dbReference>
<evidence type="ECO:0000259" key="6">
    <source>
        <dbReference type="Pfam" id="PF12698"/>
    </source>
</evidence>
<feature type="transmembrane region" description="Helical" evidence="5">
    <location>
        <begin position="16"/>
        <end position="38"/>
    </location>
</feature>
<evidence type="ECO:0000313" key="8">
    <source>
        <dbReference type="Proteomes" id="UP000502498"/>
    </source>
</evidence>
<dbReference type="SUPFAM" id="SSF58104">
    <property type="entry name" value="Methyl-accepting chemotaxis protein (MCP) signaling domain"/>
    <property type="match status" value="1"/>
</dbReference>
<dbReference type="AlphaFoldDB" id="A0A7D4PKS2"/>
<dbReference type="PANTHER" id="PTHR43077">
    <property type="entry name" value="TRANSPORT PERMEASE YVFS-RELATED"/>
    <property type="match status" value="1"/>
</dbReference>
<feature type="transmembrane region" description="Helical" evidence="5">
    <location>
        <begin position="560"/>
        <end position="585"/>
    </location>
</feature>
<accession>A0A7D4PKS2</accession>
<evidence type="ECO:0000256" key="4">
    <source>
        <dbReference type="ARBA" id="ARBA00023136"/>
    </source>
</evidence>
<gene>
    <name evidence="7" type="ORF">HQM25_03445</name>
</gene>
<dbReference type="Pfam" id="PF12698">
    <property type="entry name" value="ABC2_membrane_3"/>
    <property type="match status" value="1"/>
</dbReference>
<keyword evidence="3 5" id="KW-1133">Transmembrane helix</keyword>
<dbReference type="Proteomes" id="UP000502498">
    <property type="component" value="Chromosome"/>
</dbReference>
<keyword evidence="2 5" id="KW-0812">Transmembrane</keyword>
<evidence type="ECO:0000256" key="2">
    <source>
        <dbReference type="ARBA" id="ARBA00022692"/>
    </source>
</evidence>
<dbReference type="PANTHER" id="PTHR43077:SF10">
    <property type="entry name" value="TRANSPORT PERMEASE PROTEIN"/>
    <property type="match status" value="1"/>
</dbReference>
<dbReference type="NCBIfam" id="TIGR03061">
    <property type="entry name" value="pip_yhgE_Nterm"/>
    <property type="match status" value="1"/>
</dbReference>
<evidence type="ECO:0000256" key="1">
    <source>
        <dbReference type="ARBA" id="ARBA00004141"/>
    </source>
</evidence>
<evidence type="ECO:0000256" key="3">
    <source>
        <dbReference type="ARBA" id="ARBA00022989"/>
    </source>
</evidence>
<feature type="transmembrane region" description="Helical" evidence="5">
    <location>
        <begin position="716"/>
        <end position="738"/>
    </location>
</feature>
<dbReference type="InterPro" id="IPR017500">
    <property type="entry name" value="Phage_infect_YhgE_N"/>
</dbReference>
<protein>
    <submittedName>
        <fullName evidence="7">ABC transporter permease</fullName>
    </submittedName>
</protein>
<sequence length="757" mass="73046">MTLPIERARSRRPITWLTLIGVILLPAVIGGILVAALYNPTERLDSLNAAVVNEDEAVTIDGQLVPLGRQLTAGLVEGSDDLDSNLTWTISNPDDAEEGLADGTYAAVITIPENFSAAATSTQPGATPEQAVIEVTTPPDSLIVDDAITAQVASAASTAMGDQLSSLYLENVLLGFTTLGDELGGAADGAAQLADGAGDAAEGTVTLADGIAQLSSGAGQLADGANGISSGVGQLAGGAHELASGATGLADGANGISSGAAGIASGTAQLASGTTAAADGLDRWAAGANDIAAGGRDLANGLDQMAVGVAQLPDVPPELVTAANDLAANSAQISTAVTDAAAQLAALSADCLAQGGTAELCDAVAQVSADVNGAVPTVTGFLDSSGALAAGVEQLAAFEPTLVAALQQSAAGASGLADGMAELATGATDSANGLDSLAAGMTSVSGGAAELGDGTSTWAAGAATWSSGASTWASGASQAATGASTWSSGASAWASGASDAAGGAGELAGGIGLIADGTDELAGGLQTAVDQIPSYTEDEAADVAAVVADPVSAEGVGSSLFGASAIPLLSTLALWFGGLGSFIALQAVSRRTLSSRASSAALALRALLPAAGLGALQGLLVAGVVQLAAEYTWGEWFVFAALCVAAGVAFAAVNQALVAVFGGAGRWASAMVGVLTVATGIVSTVPGVLASLAALLPTAPAYNGMVAALTTAGGVGAALAGLVIWTLLALVTTILAVARRRSVSARQLLASPAPALA</sequence>
<dbReference type="InterPro" id="IPR023908">
    <property type="entry name" value="xxxLxxG_rpt"/>
</dbReference>
<evidence type="ECO:0000313" key="7">
    <source>
        <dbReference type="EMBL" id="QKJ18530.1"/>
    </source>
</evidence>
<dbReference type="NCBIfam" id="TIGR03057">
    <property type="entry name" value="xxxLxxG_by_4"/>
    <property type="match status" value="1"/>
</dbReference>
<feature type="domain" description="ABC-2 type transporter transmembrane" evidence="6">
    <location>
        <begin position="17"/>
        <end position="137"/>
    </location>
</feature>
<proteinExistence type="predicted"/>
<reference evidence="7 8" key="1">
    <citation type="submission" date="2020-05" db="EMBL/GenBank/DDBJ databases">
        <title>Strain PA2F3 complete genome.</title>
        <authorList>
            <person name="Kim Y.-S."/>
            <person name="Kim S.-J."/>
            <person name="Jung H.-k."/>
            <person name="Kim S.-E."/>
            <person name="Kim K.-H."/>
        </authorList>
    </citation>
    <scope>NUCLEOTIDE SEQUENCE [LARGE SCALE GENOMIC DNA]</scope>
    <source>
        <strain evidence="7 8">PA2F3</strain>
    </source>
</reference>